<dbReference type="PRINTS" id="PR00385">
    <property type="entry name" value="P450"/>
</dbReference>
<reference evidence="10" key="1">
    <citation type="submission" date="2011-07" db="EMBL/GenBank/DDBJ databases">
        <title>The Genome Sequence of Exophiala (Wangiella) dermatitidis NIH/UT8656.</title>
        <authorList>
            <consortium name="The Broad Institute Genome Sequencing Platform"/>
            <person name="Cuomo C."/>
            <person name="Wang Z."/>
            <person name="Hunicke-Smith S."/>
            <person name="Szanislo P.J."/>
            <person name="Earl A."/>
            <person name="Young S.K."/>
            <person name="Zeng Q."/>
            <person name="Gargeya S."/>
            <person name="Fitzgerald M."/>
            <person name="Haas B."/>
            <person name="Abouelleil A."/>
            <person name="Alvarado L."/>
            <person name="Arachchi H.M."/>
            <person name="Berlin A."/>
            <person name="Brown A."/>
            <person name="Chapman S.B."/>
            <person name="Chen Z."/>
            <person name="Dunbar C."/>
            <person name="Freedman E."/>
            <person name="Gearin G."/>
            <person name="Gellesch M."/>
            <person name="Goldberg J."/>
            <person name="Griggs A."/>
            <person name="Gujja S."/>
            <person name="Heiman D."/>
            <person name="Howarth C."/>
            <person name="Larson L."/>
            <person name="Lui A."/>
            <person name="MacDonald P.J.P."/>
            <person name="Montmayeur A."/>
            <person name="Murphy C."/>
            <person name="Neiman D."/>
            <person name="Pearson M."/>
            <person name="Priest M."/>
            <person name="Roberts A."/>
            <person name="Saif S."/>
            <person name="Shea T."/>
            <person name="Shenoy N."/>
            <person name="Sisk P."/>
            <person name="Stolte C."/>
            <person name="Sykes S."/>
            <person name="Wortman J."/>
            <person name="Nusbaum C."/>
            <person name="Birren B."/>
        </authorList>
    </citation>
    <scope>NUCLEOTIDE SEQUENCE</scope>
    <source>
        <strain evidence="10">NIH/UT8656</strain>
    </source>
</reference>
<dbReference type="HOGENOM" id="CLU_001570_14_0_1"/>
<proteinExistence type="inferred from homology"/>
<dbReference type="OrthoDB" id="3934656at2759"/>
<dbReference type="PRINTS" id="PR00463">
    <property type="entry name" value="EP450I"/>
</dbReference>
<keyword evidence="9" id="KW-0812">Transmembrane</keyword>
<evidence type="ECO:0000256" key="9">
    <source>
        <dbReference type="SAM" id="Phobius"/>
    </source>
</evidence>
<keyword evidence="9" id="KW-0472">Membrane</keyword>
<evidence type="ECO:0000256" key="7">
    <source>
        <dbReference type="PIRSR" id="PIRSR602401-1"/>
    </source>
</evidence>
<evidence type="ECO:0000313" key="10">
    <source>
        <dbReference type="EMBL" id="EHY53066.1"/>
    </source>
</evidence>
<feature type="binding site" description="axial binding residue" evidence="7">
    <location>
        <position position="459"/>
    </location>
    <ligand>
        <name>heme</name>
        <dbReference type="ChEBI" id="CHEBI:30413"/>
    </ligand>
    <ligandPart>
        <name>Fe</name>
        <dbReference type="ChEBI" id="CHEBI:18248"/>
    </ligandPart>
</feature>
<dbReference type="GO" id="GO:0020037">
    <property type="term" value="F:heme binding"/>
    <property type="evidence" value="ECO:0007669"/>
    <property type="project" value="InterPro"/>
</dbReference>
<accession>H6BMN9</accession>
<keyword evidence="9" id="KW-1133">Transmembrane helix</keyword>
<dbReference type="FunFam" id="1.10.630.10:FF:000050">
    <property type="entry name" value="Cytochrome P450 monooxygenase"/>
    <property type="match status" value="1"/>
</dbReference>
<dbReference type="SUPFAM" id="SSF48264">
    <property type="entry name" value="Cytochrome P450"/>
    <property type="match status" value="1"/>
</dbReference>
<keyword evidence="4 8" id="KW-0560">Oxidoreductase</keyword>
<gene>
    <name evidence="10" type="ORF">HMPREF1120_01267</name>
</gene>
<keyword evidence="3 7" id="KW-0479">Metal-binding</keyword>
<keyword evidence="5 7" id="KW-0408">Iron</keyword>
<dbReference type="Proteomes" id="UP000007304">
    <property type="component" value="Unassembled WGS sequence"/>
</dbReference>
<dbReference type="InterPro" id="IPR036396">
    <property type="entry name" value="Cyt_P450_sf"/>
</dbReference>
<comment type="similarity">
    <text evidence="2 8">Belongs to the cytochrome P450 family.</text>
</comment>
<name>H6BMN9_EXODN</name>
<dbReference type="AlphaFoldDB" id="H6BMN9"/>
<dbReference type="STRING" id="858893.H6BMN9"/>
<evidence type="ECO:0000256" key="6">
    <source>
        <dbReference type="ARBA" id="ARBA00023033"/>
    </source>
</evidence>
<keyword evidence="6 8" id="KW-0503">Monooxygenase</keyword>
<dbReference type="PANTHER" id="PTHR24305:SF229">
    <property type="entry name" value="P450, PUTATIVE (EUROFUNG)-RELATED"/>
    <property type="match status" value="1"/>
</dbReference>
<keyword evidence="7 8" id="KW-0349">Heme</keyword>
<dbReference type="OMA" id="WHTRNTF"/>
<dbReference type="GO" id="GO:0016705">
    <property type="term" value="F:oxidoreductase activity, acting on paired donors, with incorporation or reduction of molecular oxygen"/>
    <property type="evidence" value="ECO:0007669"/>
    <property type="project" value="InterPro"/>
</dbReference>
<dbReference type="PROSITE" id="PS00086">
    <property type="entry name" value="CYTOCHROME_P450"/>
    <property type="match status" value="1"/>
</dbReference>
<dbReference type="EMBL" id="JH226130">
    <property type="protein sequence ID" value="EHY53066.1"/>
    <property type="molecule type" value="Genomic_DNA"/>
</dbReference>
<evidence type="ECO:0000256" key="8">
    <source>
        <dbReference type="RuleBase" id="RU000461"/>
    </source>
</evidence>
<evidence type="ECO:0000256" key="2">
    <source>
        <dbReference type="ARBA" id="ARBA00010617"/>
    </source>
</evidence>
<dbReference type="Pfam" id="PF00067">
    <property type="entry name" value="p450"/>
    <property type="match status" value="1"/>
</dbReference>
<dbReference type="GeneID" id="20305906"/>
<comment type="cofactor">
    <cofactor evidence="1 7">
        <name>heme</name>
        <dbReference type="ChEBI" id="CHEBI:30413"/>
    </cofactor>
</comment>
<evidence type="ECO:0000256" key="3">
    <source>
        <dbReference type="ARBA" id="ARBA00022723"/>
    </source>
</evidence>
<evidence type="ECO:0000256" key="5">
    <source>
        <dbReference type="ARBA" id="ARBA00023004"/>
    </source>
</evidence>
<dbReference type="InParanoid" id="H6BMN9"/>
<evidence type="ECO:0000313" key="11">
    <source>
        <dbReference type="Proteomes" id="UP000007304"/>
    </source>
</evidence>
<sequence>MVTLLAGVGNLFSLSSLLLLSGALVIYWVLWIVYTRNFHPLHKIPGPWLASVSRLWYLIRIARGDMEHVQRRLHAKYGPLIRIAPNEVACAYPDAIKTIYRTQGALEKTDFYTVWNNQNFSKHPDMFTCVNDKVHAERRRIINHVYTLSNVLRSEEYIDKCTELFLERMAEYQDGKKPFDLGRWVQMYAFDVIGELYFGRMFGFMETRSDHESWIHSLDLLLPFLCMTAVVPTYVRPLILASSIAVPGSLKAVKAIDTIATAARKCAAKRFSEGKEAKSKDRTDILEQLYTIHQEKGEKVDFNMPEIEQEAWIALFAGSDTTGIALRSVFYHLLKNPSVYKQLMQELDQAAEKGELSSPVKYAEANKLPLLCACIKEAMRLHPSVGLTMSRMVPAEGLELVGQYIPGGYRVGMNAAVVHYDTSIFGPDAAEFRPGRWLEDNAAAMDKYMLHFGAGTRTCIGKNISLAELHKLVPSVLRKFQLELWEEGQTWRTHNAWFVKQEGLLVRVTPRNMSK</sequence>
<evidence type="ECO:0000256" key="1">
    <source>
        <dbReference type="ARBA" id="ARBA00001971"/>
    </source>
</evidence>
<dbReference type="CDD" id="cd11060">
    <property type="entry name" value="CYP57A1-like"/>
    <property type="match status" value="1"/>
</dbReference>
<feature type="transmembrane region" description="Helical" evidence="9">
    <location>
        <begin position="12"/>
        <end position="34"/>
    </location>
</feature>
<organism evidence="10 11">
    <name type="scientific">Exophiala dermatitidis (strain ATCC 34100 / CBS 525.76 / NIH/UT8656)</name>
    <name type="common">Black yeast</name>
    <name type="synonym">Wangiella dermatitidis</name>
    <dbReference type="NCBI Taxonomy" id="858893"/>
    <lineage>
        <taxon>Eukaryota</taxon>
        <taxon>Fungi</taxon>
        <taxon>Dikarya</taxon>
        <taxon>Ascomycota</taxon>
        <taxon>Pezizomycotina</taxon>
        <taxon>Eurotiomycetes</taxon>
        <taxon>Chaetothyriomycetidae</taxon>
        <taxon>Chaetothyriales</taxon>
        <taxon>Herpotrichiellaceae</taxon>
        <taxon>Exophiala</taxon>
    </lineage>
</organism>
<dbReference type="InterPro" id="IPR017972">
    <property type="entry name" value="Cyt_P450_CS"/>
</dbReference>
<dbReference type="GO" id="GO:0005506">
    <property type="term" value="F:iron ion binding"/>
    <property type="evidence" value="ECO:0007669"/>
    <property type="project" value="InterPro"/>
</dbReference>
<dbReference type="Gene3D" id="1.10.630.10">
    <property type="entry name" value="Cytochrome P450"/>
    <property type="match status" value="1"/>
</dbReference>
<keyword evidence="11" id="KW-1185">Reference proteome</keyword>
<dbReference type="InterPro" id="IPR001128">
    <property type="entry name" value="Cyt_P450"/>
</dbReference>
<dbReference type="PANTHER" id="PTHR24305">
    <property type="entry name" value="CYTOCHROME P450"/>
    <property type="match status" value="1"/>
</dbReference>
<protein>
    <submittedName>
        <fullName evidence="10">Cytochrome P450 oxidoreductase</fullName>
    </submittedName>
</protein>
<dbReference type="InterPro" id="IPR002401">
    <property type="entry name" value="Cyt_P450_E_grp-I"/>
</dbReference>
<evidence type="ECO:0000256" key="4">
    <source>
        <dbReference type="ARBA" id="ARBA00023002"/>
    </source>
</evidence>
<dbReference type="InterPro" id="IPR050121">
    <property type="entry name" value="Cytochrome_P450_monoxygenase"/>
</dbReference>
<dbReference type="eggNOG" id="KOG0156">
    <property type="taxonomic scope" value="Eukaryota"/>
</dbReference>
<dbReference type="RefSeq" id="XP_009153527.1">
    <property type="nucleotide sequence ID" value="XM_009155279.1"/>
</dbReference>
<dbReference type="GO" id="GO:0004497">
    <property type="term" value="F:monooxygenase activity"/>
    <property type="evidence" value="ECO:0007669"/>
    <property type="project" value="UniProtKB-KW"/>
</dbReference>
<dbReference type="VEuPathDB" id="FungiDB:HMPREF1120_01267"/>